<gene>
    <name evidence="1" type="ORF">Cvel_14698</name>
</gene>
<name>A0A0G4F2S4_9ALVE</name>
<dbReference type="EMBL" id="CDMZ01000061">
    <property type="protein sequence ID" value="CEM05694.1"/>
    <property type="molecule type" value="Genomic_DNA"/>
</dbReference>
<organism evidence="1">
    <name type="scientific">Chromera velia CCMP2878</name>
    <dbReference type="NCBI Taxonomy" id="1169474"/>
    <lineage>
        <taxon>Eukaryota</taxon>
        <taxon>Sar</taxon>
        <taxon>Alveolata</taxon>
        <taxon>Colpodellida</taxon>
        <taxon>Chromeraceae</taxon>
        <taxon>Chromera</taxon>
    </lineage>
</organism>
<sequence>MPEVRKTCPACTYSWLDKYGKDECPKCLSKLSAGGHVARQSGEASTYKHAAGDALESASGACPKGGAHQWKFGKCGKCGKGQGYDGAGKKAGGCTDGSKCSFKFSKCTKCGKSEF</sequence>
<dbReference type="AlphaFoldDB" id="A0A0G4F2S4"/>
<dbReference type="PhylomeDB" id="A0A0G4F2S4"/>
<dbReference type="VEuPathDB" id="CryptoDB:Cvel_14698"/>
<reference evidence="1" key="1">
    <citation type="submission" date="2014-11" db="EMBL/GenBank/DDBJ databases">
        <authorList>
            <person name="Otto D Thomas"/>
            <person name="Naeem Raeece"/>
        </authorList>
    </citation>
    <scope>NUCLEOTIDE SEQUENCE</scope>
</reference>
<proteinExistence type="predicted"/>
<protein>
    <submittedName>
        <fullName evidence="1">Uncharacterized protein</fullName>
    </submittedName>
</protein>
<accession>A0A0G4F2S4</accession>
<evidence type="ECO:0000313" key="1">
    <source>
        <dbReference type="EMBL" id="CEM05694.1"/>
    </source>
</evidence>